<organism evidence="2 3">
    <name type="scientific">Trifolium medium</name>
    <dbReference type="NCBI Taxonomy" id="97028"/>
    <lineage>
        <taxon>Eukaryota</taxon>
        <taxon>Viridiplantae</taxon>
        <taxon>Streptophyta</taxon>
        <taxon>Embryophyta</taxon>
        <taxon>Tracheophyta</taxon>
        <taxon>Spermatophyta</taxon>
        <taxon>Magnoliopsida</taxon>
        <taxon>eudicotyledons</taxon>
        <taxon>Gunneridae</taxon>
        <taxon>Pentapetalae</taxon>
        <taxon>rosids</taxon>
        <taxon>fabids</taxon>
        <taxon>Fabales</taxon>
        <taxon>Fabaceae</taxon>
        <taxon>Papilionoideae</taxon>
        <taxon>50 kb inversion clade</taxon>
        <taxon>NPAAA clade</taxon>
        <taxon>Hologalegina</taxon>
        <taxon>IRL clade</taxon>
        <taxon>Trifolieae</taxon>
        <taxon>Trifolium</taxon>
    </lineage>
</organism>
<sequence>MDKENPLITPMMGRTLNVDNDPFRPKEGNEENLDSEIPYLSAIGALMYLANCTRPDIT</sequence>
<feature type="region of interest" description="Disordered" evidence="1">
    <location>
        <begin position="1"/>
        <end position="31"/>
    </location>
</feature>
<protein>
    <submittedName>
        <fullName evidence="2">Putative copia-like polyprotein</fullName>
    </submittedName>
</protein>
<name>A0A392VKG4_9FABA</name>
<evidence type="ECO:0000313" key="3">
    <source>
        <dbReference type="Proteomes" id="UP000265520"/>
    </source>
</evidence>
<evidence type="ECO:0000313" key="2">
    <source>
        <dbReference type="EMBL" id="MCI86880.1"/>
    </source>
</evidence>
<accession>A0A392VKG4</accession>
<evidence type="ECO:0000256" key="1">
    <source>
        <dbReference type="SAM" id="MobiDB-lite"/>
    </source>
</evidence>
<dbReference type="Proteomes" id="UP000265520">
    <property type="component" value="Unassembled WGS sequence"/>
</dbReference>
<reference evidence="2 3" key="1">
    <citation type="journal article" date="2018" name="Front. Plant Sci.">
        <title>Red Clover (Trifolium pratense) and Zigzag Clover (T. medium) - A Picture of Genomic Similarities and Differences.</title>
        <authorList>
            <person name="Dluhosova J."/>
            <person name="Istvanek J."/>
            <person name="Nedelnik J."/>
            <person name="Repkova J."/>
        </authorList>
    </citation>
    <scope>NUCLEOTIDE SEQUENCE [LARGE SCALE GENOMIC DNA]</scope>
    <source>
        <strain evidence="3">cv. 10/8</strain>
        <tissue evidence="2">Leaf</tissue>
    </source>
</reference>
<keyword evidence="3" id="KW-1185">Reference proteome</keyword>
<proteinExistence type="predicted"/>
<dbReference type="AlphaFoldDB" id="A0A392VKG4"/>
<dbReference type="EMBL" id="LXQA011152247">
    <property type="protein sequence ID" value="MCI86880.1"/>
    <property type="molecule type" value="Genomic_DNA"/>
</dbReference>
<feature type="non-terminal residue" evidence="2">
    <location>
        <position position="58"/>
    </location>
</feature>
<comment type="caution">
    <text evidence="2">The sequence shown here is derived from an EMBL/GenBank/DDBJ whole genome shotgun (WGS) entry which is preliminary data.</text>
</comment>